<organism evidence="4">
    <name type="scientific">Bactrocera dorsalis</name>
    <name type="common">Oriental fruit fly</name>
    <name type="synonym">Dacus dorsalis</name>
    <dbReference type="NCBI Taxonomy" id="27457"/>
    <lineage>
        <taxon>Eukaryota</taxon>
        <taxon>Metazoa</taxon>
        <taxon>Ecdysozoa</taxon>
        <taxon>Arthropoda</taxon>
        <taxon>Hexapoda</taxon>
        <taxon>Insecta</taxon>
        <taxon>Pterygota</taxon>
        <taxon>Neoptera</taxon>
        <taxon>Endopterygota</taxon>
        <taxon>Diptera</taxon>
        <taxon>Brachycera</taxon>
        <taxon>Muscomorpha</taxon>
        <taxon>Tephritoidea</taxon>
        <taxon>Tephritidae</taxon>
        <taxon>Bactrocera</taxon>
        <taxon>Bactrocera</taxon>
    </lineage>
</organism>
<sequence length="208" mass="24185">MSSNFRYTMVRTVRPYVKYFPQLTKPVLRVLIKVSVHYLESSKCSPEELDLELTKLTHSGQDIPDNFCELFAAVLQIMQIFLRTPKGIVKDHELRDCLKELRFTDECVEDLSKVLYNHRASLTKNFIEAKTTRSKPKNLQWRINISLGEGTCNGSINAPTIILHFQLPDGRYRTLEFPLSMFHQLRYNVALLLSEMQALESRAVMKKF</sequence>
<reference evidence="6" key="2">
    <citation type="submission" date="2025-04" db="UniProtKB">
        <authorList>
            <consortium name="RefSeq"/>
        </authorList>
    </citation>
    <scope>IDENTIFICATION</scope>
    <source>
        <strain evidence="6">Punador</strain>
    </source>
</reference>
<dbReference type="Proteomes" id="UP001652620">
    <property type="component" value="Chromosome 2"/>
</dbReference>
<proteinExistence type="inferred from homology"/>
<dbReference type="PROSITE" id="PS51269">
    <property type="entry name" value="COMM"/>
    <property type="match status" value="1"/>
</dbReference>
<evidence type="ECO:0000259" key="3">
    <source>
        <dbReference type="PROSITE" id="PS51269"/>
    </source>
</evidence>
<dbReference type="KEGG" id="bdr:105222807"/>
<dbReference type="GeneID" id="105222807"/>
<dbReference type="OrthoDB" id="203754at2759"/>
<evidence type="ECO:0000313" key="6">
    <source>
        <dbReference type="RefSeq" id="XP_011198587.1"/>
    </source>
</evidence>
<evidence type="ECO:0000313" key="4">
    <source>
        <dbReference type="EMBL" id="JAC48183.1"/>
    </source>
</evidence>
<name>A0A034W355_BACDO</name>
<dbReference type="OMA" id="HIVAGMY"/>
<keyword evidence="5" id="KW-1185">Reference proteome</keyword>
<dbReference type="GO" id="GO:0005634">
    <property type="term" value="C:nucleus"/>
    <property type="evidence" value="ECO:0007669"/>
    <property type="project" value="TreeGrafter"/>
</dbReference>
<dbReference type="AlphaFoldDB" id="A0A034W355"/>
<dbReference type="PANTHER" id="PTHR15666">
    <property type="entry name" value="COMM DOMAIN CONTAINING PROTEIN 5"/>
    <property type="match status" value="1"/>
</dbReference>
<evidence type="ECO:0000256" key="1">
    <source>
        <dbReference type="ARBA" id="ARBA00016556"/>
    </source>
</evidence>
<dbReference type="InterPro" id="IPR037357">
    <property type="entry name" value="COMMD5"/>
</dbReference>
<protein>
    <recommendedName>
        <fullName evidence="1">COMM domain-containing protein 5</fullName>
    </recommendedName>
</protein>
<comment type="similarity">
    <text evidence="2">Belongs to the COMM domain-containing protein 5 family.</text>
</comment>
<dbReference type="RefSeq" id="XP_011198587.1">
    <property type="nucleotide sequence ID" value="XM_011200285.3"/>
</dbReference>
<dbReference type="EMBL" id="GAKP01010769">
    <property type="protein sequence ID" value="JAC48183.1"/>
    <property type="molecule type" value="Transcribed_RNA"/>
</dbReference>
<dbReference type="Pfam" id="PF07258">
    <property type="entry name" value="COMM_domain"/>
    <property type="match status" value="1"/>
</dbReference>
<dbReference type="InterPro" id="IPR017920">
    <property type="entry name" value="COMM"/>
</dbReference>
<reference evidence="4" key="1">
    <citation type="journal article" date="2014" name="BMC Genomics">
        <title>Characterizing the developmental transcriptome of the oriental fruit fly, Bactrocera dorsalis (Diptera: Tephritidae) through comparative genomic analysis with Drosophila melanogaster utilizing modENCODE datasets.</title>
        <authorList>
            <person name="Geib S.M."/>
            <person name="Calla B."/>
            <person name="Hall B."/>
            <person name="Hou S."/>
            <person name="Manoukis N.C."/>
        </authorList>
    </citation>
    <scope>NUCLEOTIDE SEQUENCE</scope>
    <source>
        <strain evidence="4">Punador</strain>
    </source>
</reference>
<accession>A0A034W355</accession>
<reference evidence="5" key="3">
    <citation type="submission" date="2025-05" db="UniProtKB">
        <authorList>
            <consortium name="RefSeq"/>
        </authorList>
    </citation>
    <scope>NUCLEOTIDE SEQUENCE [LARGE SCALE GENOMIC DNA]</scope>
</reference>
<gene>
    <name evidence="4" type="primary">COMD5</name>
    <name evidence="6" type="synonym">LOC105222807</name>
</gene>
<evidence type="ECO:0000256" key="2">
    <source>
        <dbReference type="ARBA" id="ARBA00093452"/>
    </source>
</evidence>
<feature type="domain" description="COMM" evidence="3">
    <location>
        <begin position="135"/>
        <end position="200"/>
    </location>
</feature>
<dbReference type="PANTHER" id="PTHR15666:SF1">
    <property type="entry name" value="COMM DOMAIN-CONTAINING PROTEIN 5"/>
    <property type="match status" value="1"/>
</dbReference>
<dbReference type="CTD" id="3772280"/>
<evidence type="ECO:0000313" key="5">
    <source>
        <dbReference type="Proteomes" id="UP001652620"/>
    </source>
</evidence>